<reference evidence="1" key="1">
    <citation type="submission" date="2023-03" db="EMBL/GenBank/DDBJ databases">
        <title>Massive genome expansion in bonnet fungi (Mycena s.s.) driven by repeated elements and novel gene families across ecological guilds.</title>
        <authorList>
            <consortium name="Lawrence Berkeley National Laboratory"/>
            <person name="Harder C.B."/>
            <person name="Miyauchi S."/>
            <person name="Viragh M."/>
            <person name="Kuo A."/>
            <person name="Thoen E."/>
            <person name="Andreopoulos B."/>
            <person name="Lu D."/>
            <person name="Skrede I."/>
            <person name="Drula E."/>
            <person name="Henrissat B."/>
            <person name="Morin E."/>
            <person name="Kohler A."/>
            <person name="Barry K."/>
            <person name="LaButti K."/>
            <person name="Morin E."/>
            <person name="Salamov A."/>
            <person name="Lipzen A."/>
            <person name="Mereny Z."/>
            <person name="Hegedus B."/>
            <person name="Baldrian P."/>
            <person name="Stursova M."/>
            <person name="Weitz H."/>
            <person name="Taylor A."/>
            <person name="Grigoriev I.V."/>
            <person name="Nagy L.G."/>
            <person name="Martin F."/>
            <person name="Kauserud H."/>
        </authorList>
    </citation>
    <scope>NUCLEOTIDE SEQUENCE</scope>
    <source>
        <strain evidence="1">CBHHK067</strain>
    </source>
</reference>
<keyword evidence="2" id="KW-1185">Reference proteome</keyword>
<organism evidence="1 2">
    <name type="scientific">Mycena rosella</name>
    <name type="common">Pink bonnet</name>
    <name type="synonym">Agaricus rosellus</name>
    <dbReference type="NCBI Taxonomy" id="1033263"/>
    <lineage>
        <taxon>Eukaryota</taxon>
        <taxon>Fungi</taxon>
        <taxon>Dikarya</taxon>
        <taxon>Basidiomycota</taxon>
        <taxon>Agaricomycotina</taxon>
        <taxon>Agaricomycetes</taxon>
        <taxon>Agaricomycetidae</taxon>
        <taxon>Agaricales</taxon>
        <taxon>Marasmiineae</taxon>
        <taxon>Mycenaceae</taxon>
        <taxon>Mycena</taxon>
    </lineage>
</organism>
<accession>A0AAD7CLC3</accession>
<dbReference type="InterPro" id="IPR032675">
    <property type="entry name" value="LRR_dom_sf"/>
</dbReference>
<evidence type="ECO:0000313" key="1">
    <source>
        <dbReference type="EMBL" id="KAJ7651767.1"/>
    </source>
</evidence>
<proteinExistence type="predicted"/>
<dbReference type="EMBL" id="JARKIE010000360">
    <property type="protein sequence ID" value="KAJ7651767.1"/>
    <property type="molecule type" value="Genomic_DNA"/>
</dbReference>
<protein>
    <submittedName>
        <fullName evidence="1">Uncharacterized protein</fullName>
    </submittedName>
</protein>
<evidence type="ECO:0000313" key="2">
    <source>
        <dbReference type="Proteomes" id="UP001221757"/>
    </source>
</evidence>
<comment type="caution">
    <text evidence="1">The sequence shown here is derived from an EMBL/GenBank/DDBJ whole genome shotgun (WGS) entry which is preliminary data.</text>
</comment>
<dbReference type="Gene3D" id="3.80.10.10">
    <property type="entry name" value="Ribonuclease Inhibitor"/>
    <property type="match status" value="1"/>
</dbReference>
<gene>
    <name evidence="1" type="ORF">B0H17DRAFT_1215228</name>
</gene>
<dbReference type="Proteomes" id="UP001221757">
    <property type="component" value="Unassembled WGS sequence"/>
</dbReference>
<dbReference type="SUPFAM" id="SSF52047">
    <property type="entry name" value="RNI-like"/>
    <property type="match status" value="1"/>
</dbReference>
<sequence length="314" mass="34443">MYTDAAGYSFPRKKVFPLLSSIELNISDSCCEIEIPEFLESFARAPALRCVDIRADCDNDLIVFAVFLWAQLTDLTLTLSITTHVARDLLVQCAALESVTLHGLRSSDDSALLPEHITLHHLQTLDIMLASGGGEPVLLDAVSLSQLQSLALCQDFPDVSPTDGTAATLLTLHGRAPFTLEYLSLVRIDVEPDELFALLCILPELKALEIIGTPRVGNRLLAMLTHGRPPSMRGLRLLHLRTLMIGPIHMVESLATHAGGVEAPFPTLHRLCLYRAAHYLAFVPLERSPEVLGRCLASACSTGFLVDRFLRRNS</sequence>
<dbReference type="AlphaFoldDB" id="A0AAD7CLC3"/>
<name>A0AAD7CLC3_MYCRO</name>